<evidence type="ECO:0000313" key="4">
    <source>
        <dbReference type="EMBL" id="AFM28186.1"/>
    </source>
</evidence>
<comment type="pathway">
    <text evidence="1">Cofactor biosynthesis; adenosylcobalamin biosynthesis.</text>
</comment>
<dbReference type="NCBIfam" id="TIGR00715">
    <property type="entry name" value="precor6x_red"/>
    <property type="match status" value="1"/>
</dbReference>
<dbReference type="EMBL" id="CP003360">
    <property type="protein sequence ID" value="AFM28186.1"/>
    <property type="molecule type" value="Genomic_DNA"/>
</dbReference>
<dbReference type="AlphaFoldDB" id="I4CF45"/>
<dbReference type="InterPro" id="IPR003723">
    <property type="entry name" value="Precorrin-6x_reduct"/>
</dbReference>
<sequence length="256" mass="27798">MILLIGGAGETGVLANALVSAGFFVLVSTATDAPLSLGSHPNLSRRSGPLDRESLSRLILEREITVLIDASHPYASVITNHARKVAKEHRIPYFRWYRPAALHDSDEVIWAQDHADAARIAFSFGQPVLLTTGSRNLKPYAEESRRTGTSVVVRVLDRPDSLEACLQAGIPPNNVIAATGPFSLEQNVTTIREFGIGVIVTKDSGTIGGVPEKIEAARQERCRVVVIRRPDEESSASYSDLTELLQAVNQLTKSFS</sequence>
<dbReference type="PANTHER" id="PTHR36925">
    <property type="entry name" value="COBALT-PRECORRIN-6A REDUCTASE"/>
    <property type="match status" value="1"/>
</dbReference>
<reference evidence="5" key="1">
    <citation type="submission" date="2012-06" db="EMBL/GenBank/DDBJ databases">
        <title>Complete sequence of chromosome of Desulfomonile tiedjei DSM 6799.</title>
        <authorList>
            <person name="Lucas S."/>
            <person name="Copeland A."/>
            <person name="Lapidus A."/>
            <person name="Glavina del Rio T."/>
            <person name="Dalin E."/>
            <person name="Tice H."/>
            <person name="Bruce D."/>
            <person name="Goodwin L."/>
            <person name="Pitluck S."/>
            <person name="Peters L."/>
            <person name="Ovchinnikova G."/>
            <person name="Zeytun A."/>
            <person name="Lu M."/>
            <person name="Kyrpides N."/>
            <person name="Mavromatis K."/>
            <person name="Ivanova N."/>
            <person name="Brettin T."/>
            <person name="Detter J.C."/>
            <person name="Han C."/>
            <person name="Larimer F."/>
            <person name="Land M."/>
            <person name="Hauser L."/>
            <person name="Markowitz V."/>
            <person name="Cheng J.-F."/>
            <person name="Hugenholtz P."/>
            <person name="Woyke T."/>
            <person name="Wu D."/>
            <person name="Spring S."/>
            <person name="Schroeder M."/>
            <person name="Brambilla E."/>
            <person name="Klenk H.-P."/>
            <person name="Eisen J.A."/>
        </authorList>
    </citation>
    <scope>NUCLEOTIDE SEQUENCE [LARGE SCALE GENOMIC DNA]</scope>
    <source>
        <strain evidence="5">ATCC 49306 / DSM 6799 / DCB-1</strain>
    </source>
</reference>
<organism evidence="4 5">
    <name type="scientific">Desulfomonile tiedjei (strain ATCC 49306 / DSM 6799 / DCB-1)</name>
    <dbReference type="NCBI Taxonomy" id="706587"/>
    <lineage>
        <taxon>Bacteria</taxon>
        <taxon>Pseudomonadati</taxon>
        <taxon>Thermodesulfobacteriota</taxon>
        <taxon>Desulfomonilia</taxon>
        <taxon>Desulfomonilales</taxon>
        <taxon>Desulfomonilaceae</taxon>
        <taxon>Desulfomonile</taxon>
    </lineage>
</organism>
<dbReference type="STRING" id="706587.Desti_5606"/>
<proteinExistence type="predicted"/>
<keyword evidence="5" id="KW-1185">Reference proteome</keyword>
<dbReference type="OrthoDB" id="9780707at2"/>
<dbReference type="GO" id="GO:0009236">
    <property type="term" value="P:cobalamin biosynthetic process"/>
    <property type="evidence" value="ECO:0007669"/>
    <property type="project" value="UniProtKB-UniPathway"/>
</dbReference>
<protein>
    <submittedName>
        <fullName evidence="4">Precorrin-6A reductase</fullName>
        <ecNumber evidence="4">1.3.1.54</ecNumber>
    </submittedName>
</protein>
<dbReference type="KEGG" id="dti:Desti_5606"/>
<dbReference type="HOGENOM" id="CLU_068627_0_0_7"/>
<dbReference type="Proteomes" id="UP000006055">
    <property type="component" value="Chromosome"/>
</dbReference>
<dbReference type="eggNOG" id="COG2099">
    <property type="taxonomic scope" value="Bacteria"/>
</dbReference>
<evidence type="ECO:0000256" key="1">
    <source>
        <dbReference type="ARBA" id="ARBA00004953"/>
    </source>
</evidence>
<dbReference type="EC" id="1.3.1.54" evidence="4"/>
<evidence type="ECO:0000256" key="2">
    <source>
        <dbReference type="ARBA" id="ARBA00022573"/>
    </source>
</evidence>
<name>I4CF45_DESTA</name>
<evidence type="ECO:0000256" key="3">
    <source>
        <dbReference type="ARBA" id="ARBA00023002"/>
    </source>
</evidence>
<keyword evidence="2" id="KW-0169">Cobalamin biosynthesis</keyword>
<accession>I4CF45</accession>
<dbReference type="RefSeq" id="WP_014813263.1">
    <property type="nucleotide sequence ID" value="NC_018025.1"/>
</dbReference>
<gene>
    <name evidence="4" type="ordered locus">Desti_5606</name>
</gene>
<dbReference type="PANTHER" id="PTHR36925:SF1">
    <property type="entry name" value="COBALT-PRECORRIN-6A REDUCTASE"/>
    <property type="match status" value="1"/>
</dbReference>
<dbReference type="UniPathway" id="UPA00148"/>
<dbReference type="GO" id="GO:0016994">
    <property type="term" value="F:precorrin-6A reductase activity"/>
    <property type="evidence" value="ECO:0007669"/>
    <property type="project" value="UniProtKB-EC"/>
</dbReference>
<keyword evidence="3 4" id="KW-0560">Oxidoreductase</keyword>
<evidence type="ECO:0000313" key="5">
    <source>
        <dbReference type="Proteomes" id="UP000006055"/>
    </source>
</evidence>
<dbReference type="PROSITE" id="PS51014">
    <property type="entry name" value="COBK_CBIJ"/>
    <property type="match status" value="1"/>
</dbReference>
<dbReference type="Pfam" id="PF02571">
    <property type="entry name" value="CbiJ"/>
    <property type="match status" value="1"/>
</dbReference>